<dbReference type="InterPro" id="IPR011050">
    <property type="entry name" value="Pectin_lyase_fold/virulence"/>
</dbReference>
<dbReference type="STRING" id="1322246.BN4_10141"/>
<proteinExistence type="predicted"/>
<dbReference type="InterPro" id="IPR029058">
    <property type="entry name" value="AB_hydrolase_fold"/>
</dbReference>
<dbReference type="Proteomes" id="UP000011724">
    <property type="component" value="Chromosome"/>
</dbReference>
<protein>
    <submittedName>
        <fullName evidence="3">Filamentous hemagglutinin family outer membrane protein</fullName>
    </submittedName>
</protein>
<evidence type="ECO:0000313" key="4">
    <source>
        <dbReference type="Proteomes" id="UP000011724"/>
    </source>
</evidence>
<dbReference type="SUPFAM" id="SSF51126">
    <property type="entry name" value="Pectin lyase-like"/>
    <property type="match status" value="1"/>
</dbReference>
<feature type="signal peptide" evidence="1">
    <location>
        <begin position="1"/>
        <end position="26"/>
    </location>
</feature>
<keyword evidence="4" id="KW-1185">Reference proteome</keyword>
<evidence type="ECO:0000259" key="2">
    <source>
        <dbReference type="SMART" id="SM00912"/>
    </source>
</evidence>
<dbReference type="InterPro" id="IPR025157">
    <property type="entry name" value="Hemagglutinin_rpt"/>
</dbReference>
<dbReference type="eggNOG" id="COG5153">
    <property type="taxonomic scope" value="Bacteria"/>
</dbReference>
<dbReference type="PATRIC" id="fig|879567.3.peg.148"/>
<dbReference type="SMART" id="SM00912">
    <property type="entry name" value="Haemagg_act"/>
    <property type="match status" value="1"/>
</dbReference>
<reference evidence="4" key="2">
    <citation type="journal article" date="2013" name="Stand. Genomic Sci.">
        <title>Complete genome sequence of Desulfocapsa sulfexigens, a marine deltaproteobacterium specialized in disproportionating inorganic sulfur compounds.</title>
        <authorList>
            <person name="Finster K.W."/>
            <person name="Kjeldsen K.U."/>
            <person name="Kube M."/>
            <person name="Reinhardt R."/>
            <person name="Mussmann M."/>
            <person name="Amann R."/>
            <person name="Schreiber L."/>
        </authorList>
    </citation>
    <scope>NUCLEOTIDE SEQUENCE [LARGE SCALE GENOMIC DNA]</scope>
    <source>
        <strain evidence="4">DSM 10523 / SB164P1</strain>
    </source>
</reference>
<dbReference type="InterPro" id="IPR012334">
    <property type="entry name" value="Pectin_lyas_fold"/>
</dbReference>
<dbReference type="OrthoDB" id="5666689at2"/>
<organism evidence="3 4">
    <name type="scientific">Pseudodesulfovibrio piezophilus (strain DSM 21447 / JCM 15486 / C1TLV30)</name>
    <name type="common">Desulfovibrio piezophilus</name>
    <dbReference type="NCBI Taxonomy" id="1322246"/>
    <lineage>
        <taxon>Bacteria</taxon>
        <taxon>Pseudomonadati</taxon>
        <taxon>Thermodesulfobacteriota</taxon>
        <taxon>Desulfovibrionia</taxon>
        <taxon>Desulfovibrionales</taxon>
        <taxon>Desulfovibrionaceae</taxon>
    </lineage>
</organism>
<keyword evidence="1" id="KW-0732">Signal</keyword>
<dbReference type="Gene3D" id="3.40.50.1820">
    <property type="entry name" value="alpha/beta hydrolase"/>
    <property type="match status" value="1"/>
</dbReference>
<dbReference type="EMBL" id="FO203427">
    <property type="protein sequence ID" value="CCH47381.1"/>
    <property type="molecule type" value="Genomic_DNA"/>
</dbReference>
<name>M1WJ70_PSEP2</name>
<dbReference type="GO" id="GO:0003824">
    <property type="term" value="F:catalytic activity"/>
    <property type="evidence" value="ECO:0007669"/>
    <property type="project" value="UniProtKB-ARBA"/>
</dbReference>
<dbReference type="Pfam" id="PF13332">
    <property type="entry name" value="Fil_haemagg_2"/>
    <property type="match status" value="3"/>
</dbReference>
<gene>
    <name evidence="3" type="ordered locus">BN4_10141</name>
</gene>
<feature type="domain" description="Filamentous haemagglutinin FhaB/tRNA nuclease CdiA-like TPS" evidence="2">
    <location>
        <begin position="47"/>
        <end position="166"/>
    </location>
</feature>
<dbReference type="eggNOG" id="COG3210">
    <property type="taxonomic scope" value="Bacteria"/>
</dbReference>
<dbReference type="KEGG" id="dpi:BN4_10141"/>
<evidence type="ECO:0000256" key="1">
    <source>
        <dbReference type="SAM" id="SignalP"/>
    </source>
</evidence>
<dbReference type="SUPFAM" id="SSF53474">
    <property type="entry name" value="alpha/beta-Hydrolases"/>
    <property type="match status" value="1"/>
</dbReference>
<dbReference type="Pfam" id="PF05860">
    <property type="entry name" value="TPS"/>
    <property type="match status" value="1"/>
</dbReference>
<dbReference type="NCBIfam" id="TIGR01901">
    <property type="entry name" value="adhes_NPXG"/>
    <property type="match status" value="1"/>
</dbReference>
<reference evidence="3 4" key="1">
    <citation type="journal article" date="2013" name="PLoS ONE">
        <title>The first genomic and proteomic characterization of a deep-sea sulfate reducer: insights into the piezophilic lifestyle of Desulfovibrio piezophilus.</title>
        <authorList>
            <person name="Pradel N."/>
            <person name="Ji B."/>
            <person name="Gimenez G."/>
            <person name="Talla E."/>
            <person name="Lenoble P."/>
            <person name="Garel M."/>
            <person name="Tamburini C."/>
            <person name="Fourquet P."/>
            <person name="Lebrun R."/>
            <person name="Bertin P."/>
            <person name="Denis Y."/>
            <person name="Pophillat M."/>
            <person name="Barbe V."/>
            <person name="Ollivier B."/>
            <person name="Dolla A."/>
        </authorList>
    </citation>
    <scope>NUCLEOTIDE SEQUENCE [LARGE SCALE GENOMIC DNA]</scope>
    <source>
        <strain evidence="4">DSM 10523 / SB164P1</strain>
    </source>
</reference>
<accession>M1WJ70</accession>
<evidence type="ECO:0000313" key="3">
    <source>
        <dbReference type="EMBL" id="CCH47381.1"/>
    </source>
</evidence>
<dbReference type="BioCyc" id="DPIE1322246:BN4_RS00765-MONOMER"/>
<sequence length="1774" mass="183596">MLEFVKHLLIAFLIGLILCPPHMVHAAGITPDAAAPAANQATVDAAPNGVPLVNIAAPQNGMSHNMFTDFNVGAQGVILNNAVAPGVSQLGGALAPNANLGGTAASTILNEVTGNGRSSIQGYTEIFGQSANYILANPNGISINGGGFVNTPKATMTTGTPQFSGGAFQGLDVRGGDILVEGAGINANNIDAFEIVTRAAQINADIYAKQLNIITGQNRHNPVAGTTTALAPDGSAAPAVSIDSAALGGMYAGRIKLVGTEAGVGVNTTGIVQATENLEMTADGRIQIKGKISSAQNLTITSANGEVAVSGSVRAADTATLTGQTVTVAKLDSADTAIVSADKAVVNAGTLNNDHLIAGDSKTTVTATDVNNTGTIYSAGTALYRVGGTLHNNRGILLSKGDMVLEGSAAGQKMGTLQNDSGQIESLDGSLTFRATTFNNNNSRFVLTQGSSELAYSEGGYWYYGDEGDECYSLFTRYIGSPRFGVSNVAHQLTPAQFSAAGIDASRHVVTRDELLAAIAETDQKLAADANYLTSTQKTDLARARSVAASGRAYIITGMGSGVVYSATTTQDTATGQNLGSSIAAQGNILIEAGDAKNTVSKITTATGDITINANTFENVGMGIYERTTYKWGSGIFQNHNSPSVIPLGGGTEVALKATSYAYGTLDAGNRVIISSGAVANGVTERGGIINPPAPATQQQKVADVTTLTDGLPSNGLFKANTNPAQNYQIETNPALTNLDTFYGSDYALSRMGFDPNAEANKRLCDDYCETRLVREQMFELSGRRFLESGTTTDAEQFKALMDNAVQAHTDLSLSVGISLTADQVAALTSDIVWFESREVNGEQVLVPVVYLASASLEKIAQGGSVIVGKEVAINTTGDMANAGLIKADSQVTITADNFFNNKGTVSGRNVAVTATDSVRNTGGTIEGENVALKAGNDVVIAADTIQQSNADTTYTQRAKAGKVRAENSLSIEAGRDIGILGSDVEVGGDATLKAGGNVAVSTMETTFKHRASGSDFNTHTDSTFNRKSTIKTDGALTVEAGQDVAIHGSEIESGGDASIKAGGNVSVTAATDTTDFYAHNEGGGGGFFGGKKSTTREMKQQTTIASVIESGGSVDVEAGTSGQGDLIHQGSRIQAAQDVTLKAEGEIQVTPNQVQNYSKFQEEKSGFMGAKSMDLSELDTTTNDRAKIKAGQKVAITSKDNVIIQSARIESGDTMTIESEEGQVSMLVSKDRKYERKLKTDMGFLTWSSSDKGTIDETVIHTLIESGGALTITTPQGVVVEFKESTGDVRKDAALLSNVEGLEWMGDLLERDDVDWQAVQEIHDQWSKSDGGLGAGGMLIIALVASAVTAGAASSLALAATGLEFAMVNGVSTLVVSGAETLTVASSMQMAMYTALTAGIVSIGSQVITSVADAAAGGDLGSNLSGIASIDGLRSLAASMIMAGTLSTYASDFAKMGSAGEVMAKTTVKTLTSTIVEGEGLEESFRTALGSTFASYAKGEITSEELNDTVNLILTGATGAAGAAVAGGDPVQGALSAIVSELAEQIKAPELSEKQIKEDGPKARLSSCSYDDACSGSDGFKRLTDAEIVQKVPELPALLSDSDIGMTTQVFFNEETKELVAVYRGSDEMKDFTSTNLPQAFGTDLGQYTKLNEQLNAIKALADTLHAKTITATGHSLGGGMAVAAASTKYVSSAVVFNPAGVHKDTYTAIGGDVNIVQNKVKSYSSRGDLLTNFQDMLNFMLPTAVGERYVIEGGGAHGIEAMLSAFETPTQP</sequence>
<dbReference type="HOGENOM" id="CLU_000043_5_1_7"/>
<dbReference type="InterPro" id="IPR008638">
    <property type="entry name" value="FhaB/CdiA-like_TPS"/>
</dbReference>
<feature type="chain" id="PRO_5004019606" evidence="1">
    <location>
        <begin position="27"/>
        <end position="1774"/>
    </location>
</feature>
<dbReference type="Gene3D" id="2.160.20.10">
    <property type="entry name" value="Single-stranded right-handed beta-helix, Pectin lyase-like"/>
    <property type="match status" value="2"/>
</dbReference>